<dbReference type="EMBL" id="JAMLDX010000023">
    <property type="protein sequence ID" value="MCP3732792.1"/>
    <property type="molecule type" value="Genomic_DNA"/>
</dbReference>
<feature type="domain" description="2Fe-2S ferredoxin-type" evidence="9">
    <location>
        <begin position="17"/>
        <end position="105"/>
    </location>
</feature>
<dbReference type="PANTHER" id="PTHR43112">
    <property type="entry name" value="FERREDOXIN"/>
    <property type="match status" value="1"/>
</dbReference>
<dbReference type="Proteomes" id="UP001139451">
    <property type="component" value="Unassembled WGS sequence"/>
</dbReference>
<gene>
    <name evidence="10" type="ORF">M9978_20440</name>
</gene>
<evidence type="ECO:0000313" key="10">
    <source>
        <dbReference type="EMBL" id="MCP3732792.1"/>
    </source>
</evidence>
<dbReference type="RefSeq" id="WP_254296530.1">
    <property type="nucleotide sequence ID" value="NZ_JAMLDX010000023.1"/>
</dbReference>
<reference evidence="10" key="1">
    <citation type="submission" date="2022-05" db="EMBL/GenBank/DDBJ databases">
        <title>Sphingomonas sp. strain MG17 Genome sequencing and assembly.</title>
        <authorList>
            <person name="Kim I."/>
        </authorList>
    </citation>
    <scope>NUCLEOTIDE SEQUENCE</scope>
    <source>
        <strain evidence="10">MG17</strain>
    </source>
</reference>
<dbReference type="GO" id="GO:0051537">
    <property type="term" value="F:2 iron, 2 sulfur cluster binding"/>
    <property type="evidence" value="ECO:0007669"/>
    <property type="project" value="UniProtKB-KW"/>
</dbReference>
<dbReference type="InterPro" id="IPR001041">
    <property type="entry name" value="2Fe-2S_ferredoxin-type"/>
</dbReference>
<dbReference type="Pfam" id="PF00111">
    <property type="entry name" value="Fer2"/>
    <property type="match status" value="1"/>
</dbReference>
<evidence type="ECO:0000256" key="1">
    <source>
        <dbReference type="ARBA" id="ARBA00007874"/>
    </source>
</evidence>
<keyword evidence="3" id="KW-0001">2Fe-2S</keyword>
<dbReference type="PROSITE" id="PS00197">
    <property type="entry name" value="2FE2S_FER_1"/>
    <property type="match status" value="1"/>
</dbReference>
<keyword evidence="5" id="KW-0249">Electron transport</keyword>
<accession>A0A9X2KNH5</accession>
<dbReference type="InterPro" id="IPR036010">
    <property type="entry name" value="2Fe-2S_ferredoxin-like_sf"/>
</dbReference>
<comment type="caution">
    <text evidence="10">The sequence shown here is derived from an EMBL/GenBank/DDBJ whole genome shotgun (WGS) entry which is preliminary data.</text>
</comment>
<evidence type="ECO:0000256" key="3">
    <source>
        <dbReference type="ARBA" id="ARBA00022714"/>
    </source>
</evidence>
<keyword evidence="7" id="KW-0411">Iron-sulfur</keyword>
<keyword evidence="2" id="KW-0813">Transport</keyword>
<protein>
    <submittedName>
        <fullName evidence="10">2Fe-2S iron-sulfur cluster binding domain-containing protein</fullName>
    </submittedName>
</protein>
<keyword evidence="4" id="KW-0479">Metal-binding</keyword>
<keyword evidence="6" id="KW-0408">Iron</keyword>
<keyword evidence="11" id="KW-1185">Reference proteome</keyword>
<proteinExistence type="inferred from homology"/>
<dbReference type="PANTHER" id="PTHR43112:SF3">
    <property type="entry name" value="FERREDOXIN-2, CHLOROPLASTIC"/>
    <property type="match status" value="1"/>
</dbReference>
<evidence type="ECO:0000256" key="2">
    <source>
        <dbReference type="ARBA" id="ARBA00022448"/>
    </source>
</evidence>
<evidence type="ECO:0000256" key="5">
    <source>
        <dbReference type="ARBA" id="ARBA00022982"/>
    </source>
</evidence>
<evidence type="ECO:0000313" key="11">
    <source>
        <dbReference type="Proteomes" id="UP001139451"/>
    </source>
</evidence>
<sequence>MEQAVAELSERTDVFSAELEVALGGSTYSIAWPSDRTLVAIMQEADLNPPFSCLVGKCGACVCTVVEGEAAMDHNEVLAEDDLAENYILGCQSRPVTRRISITFD</sequence>
<dbReference type="InterPro" id="IPR006058">
    <property type="entry name" value="2Fe2S_fd_BS"/>
</dbReference>
<name>A0A9X2KNH5_9SPHN</name>
<dbReference type="GO" id="GO:0046872">
    <property type="term" value="F:metal ion binding"/>
    <property type="evidence" value="ECO:0007669"/>
    <property type="project" value="UniProtKB-KW"/>
</dbReference>
<organism evidence="10 11">
    <name type="scientific">Sphingomonas tagetis</name>
    <dbReference type="NCBI Taxonomy" id="2949092"/>
    <lineage>
        <taxon>Bacteria</taxon>
        <taxon>Pseudomonadati</taxon>
        <taxon>Pseudomonadota</taxon>
        <taxon>Alphaproteobacteria</taxon>
        <taxon>Sphingomonadales</taxon>
        <taxon>Sphingomonadaceae</taxon>
        <taxon>Sphingomonas</taxon>
    </lineage>
</organism>
<dbReference type="Gene3D" id="3.10.20.30">
    <property type="match status" value="1"/>
</dbReference>
<evidence type="ECO:0000259" key="9">
    <source>
        <dbReference type="PROSITE" id="PS51085"/>
    </source>
</evidence>
<dbReference type="AlphaFoldDB" id="A0A9X2KNH5"/>
<dbReference type="PROSITE" id="PS51085">
    <property type="entry name" value="2FE2S_FER_2"/>
    <property type="match status" value="1"/>
</dbReference>
<dbReference type="CDD" id="cd00207">
    <property type="entry name" value="fer2"/>
    <property type="match status" value="1"/>
</dbReference>
<evidence type="ECO:0000256" key="8">
    <source>
        <dbReference type="ARBA" id="ARBA00034078"/>
    </source>
</evidence>
<evidence type="ECO:0000256" key="7">
    <source>
        <dbReference type="ARBA" id="ARBA00023014"/>
    </source>
</evidence>
<comment type="cofactor">
    <cofactor evidence="8">
        <name>[2Fe-2S] cluster</name>
        <dbReference type="ChEBI" id="CHEBI:190135"/>
    </cofactor>
</comment>
<dbReference type="SUPFAM" id="SSF54292">
    <property type="entry name" value="2Fe-2S ferredoxin-like"/>
    <property type="match status" value="1"/>
</dbReference>
<comment type="similarity">
    <text evidence="1">Belongs to the 2Fe2S plant-type ferredoxin family.</text>
</comment>
<evidence type="ECO:0000256" key="6">
    <source>
        <dbReference type="ARBA" id="ARBA00023004"/>
    </source>
</evidence>
<dbReference type="InterPro" id="IPR012675">
    <property type="entry name" value="Beta-grasp_dom_sf"/>
</dbReference>
<evidence type="ECO:0000256" key="4">
    <source>
        <dbReference type="ARBA" id="ARBA00022723"/>
    </source>
</evidence>